<organism evidence="1 2">
    <name type="scientific">Micromonospora tarensis</name>
    <dbReference type="NCBI Taxonomy" id="2806100"/>
    <lineage>
        <taxon>Bacteria</taxon>
        <taxon>Bacillati</taxon>
        <taxon>Actinomycetota</taxon>
        <taxon>Actinomycetes</taxon>
        <taxon>Micromonosporales</taxon>
        <taxon>Micromonosporaceae</taxon>
        <taxon>Micromonospora</taxon>
    </lineage>
</organism>
<sequence length="1271" mass="131984">MLVVKAWQLGGPVVREAAEHALLGTDADVEAFLSTGWDQRSRIDDRITVNRMVAGGGLAVQGAAQAALGASDAGAVSAFLESGWQLPANQDKRVHVNQMMAAGGSQVKLAAQKALDAAANEDPRSTEPGALDVFLETGWRTPHLMDLRLRVNQILAAARTSGSTTVQTASQRALDAGTIDALTEFIESGWAVAASRDQEIGTLKDLVAVAQEAQKRTEQQNQIARDESAKAVAAAAAAKRDAQIAADAMESAQGNARDAAAAAQQAANAADNAAKAARQAAAAAQAAIAAARVASNAATRAAAAAALTRKAATNAHRAAANAATDASKTNDALNASKQARDAAVEARKAAAASAEAEKIATQIKNSALDVQHAIDEAKNAAMQAKEALRRAKETGVETQKAITAAERAEASASRASRAAAASYSFANEAIAAAARSRDAATRAAADADLAAAAAEDAAAHAGDAATAAKRSTDAANAATAAANEAVAAAEQAKTVYEAARTADAERLAAAFDDGMAAAQAATADMGRLQQETAWDAQEAASRSVEVNRLIAEVLNPATAPATAVASARRVALALTASNGPWTQIAAVNALGGTDTAVVDFVRTGITAAAAEDDRATVLSIGADGSESLRQAAETAASGSDADVAAFLENQDYPGRETEDRIAVNKLLDQAREAGRTVTQQKAQQALDAGNAQALRDFLRSGQYAAATSDDRVDANRIMAETADGTELKAAAQIALDSPPAVLKQFLATGQYKAARNDYDTAAHNAEVSALLSQAAAAATKAVQQAEEAQAVAATARAAAAEAAAWAAKAQASASKAATYANQAINSANQAQASADNATNSARTALNAANQANAAAQRAAHSAVWAQASYESAKHDATSAIQDAQRARDSALAAGKDYDTAQGYYNEAYAAYVTKAQQEAEDQRLRQSIYCRTGNIPGTDAYKDCLNYVTQSDDERLHESLSNSFYCDRFPAEYRKKCMREAPSVNFGTSIGLDAAFALTVFTQSIVEFALAVEVIGVTMILCNAVCGAFLGIAGGAEATMGVGGLFDMWAMGALADLAVGGVTGARTFTGLKGLLGLRMPAIAERLVVQTLSNDAQLARLAALSKSCRTPTSRTAASVRMLAGDAVPCVSDLALGMRQQGTKRWAELNKFNHYIDLGATEWRGPVMLDIGNRNVTLRVYMKGFGANPLTANPAAADKFTWAVRNGLTRYAKATEEEMAWIARAVIEGKRDWSTVKFYDDNGQLISFPEPKWSEIELEGVPPWWWPKSSGSR</sequence>
<keyword evidence="2" id="KW-1185">Reference proteome</keyword>
<dbReference type="RefSeq" id="WP_203147412.1">
    <property type="nucleotide sequence ID" value="NZ_JAEVHL010000015.1"/>
</dbReference>
<dbReference type="PANTHER" id="PTHR23242:SF9">
    <property type="entry name" value="TRANSCRIPTION FACTOR HOXA13"/>
    <property type="match status" value="1"/>
</dbReference>
<dbReference type="Proteomes" id="UP000622245">
    <property type="component" value="Unassembled WGS sequence"/>
</dbReference>
<dbReference type="PANTHER" id="PTHR23242">
    <property type="entry name" value="TRANSCRIPTION FACTOR HOXA13"/>
    <property type="match status" value="1"/>
</dbReference>
<evidence type="ECO:0000313" key="2">
    <source>
        <dbReference type="Proteomes" id="UP000622245"/>
    </source>
</evidence>
<reference evidence="1 2" key="1">
    <citation type="submission" date="2021-01" db="EMBL/GenBank/DDBJ databases">
        <title>Draft genome sequence of Micromonospora sp. strain STR1s_6.</title>
        <authorList>
            <person name="Karlyshev A."/>
            <person name="Jawad R."/>
        </authorList>
    </citation>
    <scope>NUCLEOTIDE SEQUENCE [LARGE SCALE GENOMIC DNA]</scope>
    <source>
        <strain evidence="1 2">STR1S-6</strain>
    </source>
</reference>
<dbReference type="EMBL" id="JAEVHL010000015">
    <property type="protein sequence ID" value="MBM0275005.1"/>
    <property type="molecule type" value="Genomic_DNA"/>
</dbReference>
<dbReference type="InterPro" id="IPR005506">
    <property type="entry name" value="DUF312_ALF"/>
</dbReference>
<accession>A0ABS1YC83</accession>
<name>A0ABS1YC83_9ACTN</name>
<dbReference type="Pfam" id="PF03752">
    <property type="entry name" value="ALF"/>
    <property type="match status" value="7"/>
</dbReference>
<evidence type="ECO:0000313" key="1">
    <source>
        <dbReference type="EMBL" id="MBM0275005.1"/>
    </source>
</evidence>
<protein>
    <submittedName>
        <fullName evidence="1">ALF repeat-containing protein</fullName>
    </submittedName>
</protein>
<comment type="caution">
    <text evidence="1">The sequence shown here is derived from an EMBL/GenBank/DDBJ whole genome shotgun (WGS) entry which is preliminary data.</text>
</comment>
<gene>
    <name evidence="1" type="ORF">JM949_05815</name>
</gene>
<proteinExistence type="predicted"/>